<dbReference type="GO" id="GO:0016139">
    <property type="term" value="P:glycoside catabolic process"/>
    <property type="evidence" value="ECO:0007669"/>
    <property type="project" value="TreeGrafter"/>
</dbReference>
<keyword evidence="12" id="KW-1185">Reference proteome</keyword>
<dbReference type="SMART" id="SM00812">
    <property type="entry name" value="Alpha_L_fucos"/>
    <property type="match status" value="1"/>
</dbReference>
<evidence type="ECO:0000259" key="9">
    <source>
        <dbReference type="Pfam" id="PF10633"/>
    </source>
</evidence>
<reference evidence="11 12" key="1">
    <citation type="submission" date="2011-11" db="EMBL/GenBank/DDBJ databases">
        <title>The Noncontiguous Finished sequence of Saccharomonospora cyanea NA-134.</title>
        <authorList>
            <consortium name="US DOE Joint Genome Institute"/>
            <person name="Lucas S."/>
            <person name="Han J."/>
            <person name="Lapidus A."/>
            <person name="Cheng J.-F."/>
            <person name="Goodwin L."/>
            <person name="Pitluck S."/>
            <person name="Peters L."/>
            <person name="Ovchinnikova G."/>
            <person name="Lu M."/>
            <person name="Detter J.C."/>
            <person name="Han C."/>
            <person name="Tapia R."/>
            <person name="Land M."/>
            <person name="Hauser L."/>
            <person name="Kyrpides N."/>
            <person name="Ivanova N."/>
            <person name="Pagani I."/>
            <person name="Brambilla E.-M."/>
            <person name="Klenk H.-P."/>
            <person name="Woyke T."/>
        </authorList>
    </citation>
    <scope>NUCLEOTIDE SEQUENCE [LARGE SCALE GENOMIC DNA]</scope>
    <source>
        <strain evidence="11 12">NA-134</strain>
    </source>
</reference>
<dbReference type="InterPro" id="IPR017853">
    <property type="entry name" value="GH"/>
</dbReference>
<dbReference type="eggNOG" id="COG3408">
    <property type="taxonomic scope" value="Bacteria"/>
</dbReference>
<evidence type="ECO:0000259" key="8">
    <source>
        <dbReference type="Pfam" id="PF01120"/>
    </source>
</evidence>
<dbReference type="Gene3D" id="2.60.40.10">
    <property type="entry name" value="Immunoglobulins"/>
    <property type="match status" value="1"/>
</dbReference>
<evidence type="ECO:0000256" key="3">
    <source>
        <dbReference type="ARBA" id="ARBA00012662"/>
    </source>
</evidence>
<evidence type="ECO:0000256" key="5">
    <source>
        <dbReference type="ARBA" id="ARBA00022801"/>
    </source>
</evidence>
<feature type="signal peptide" evidence="7">
    <location>
        <begin position="1"/>
        <end position="29"/>
    </location>
</feature>
<evidence type="ECO:0000313" key="11">
    <source>
        <dbReference type="EMBL" id="EHR61203.1"/>
    </source>
</evidence>
<name>H5XQW3_9PSEU</name>
<evidence type="ECO:0000259" key="10">
    <source>
        <dbReference type="Pfam" id="PF16757"/>
    </source>
</evidence>
<dbReference type="InterPro" id="IPR031919">
    <property type="entry name" value="Fucosidase_C"/>
</dbReference>
<dbReference type="AlphaFoldDB" id="H5XQW3"/>
<evidence type="ECO:0000256" key="4">
    <source>
        <dbReference type="ARBA" id="ARBA00022729"/>
    </source>
</evidence>
<dbReference type="InterPro" id="IPR013320">
    <property type="entry name" value="ConA-like_dom_sf"/>
</dbReference>
<comment type="similarity">
    <text evidence="2">Belongs to the glycosyl hydrolase 29 family.</text>
</comment>
<dbReference type="STRING" id="882082.SaccyDRAFT_2326"/>
<feature type="domain" description="Alpha-L-fucosidase C-terminal" evidence="10">
    <location>
        <begin position="416"/>
        <end position="493"/>
    </location>
</feature>
<dbReference type="InterPro" id="IPR013780">
    <property type="entry name" value="Glyco_hydro_b"/>
</dbReference>
<dbReference type="InterPro" id="IPR018905">
    <property type="entry name" value="A-galactase_NEW3"/>
</dbReference>
<dbReference type="OrthoDB" id="5526311at2"/>
<evidence type="ECO:0000256" key="6">
    <source>
        <dbReference type="ARBA" id="ARBA00023295"/>
    </source>
</evidence>
<dbReference type="RefSeq" id="WP_005456288.1">
    <property type="nucleotide sequence ID" value="NZ_CM001440.1"/>
</dbReference>
<dbReference type="Gene3D" id="3.20.20.80">
    <property type="entry name" value="Glycosidases"/>
    <property type="match status" value="1"/>
</dbReference>
<dbReference type="GO" id="GO:0005764">
    <property type="term" value="C:lysosome"/>
    <property type="evidence" value="ECO:0007669"/>
    <property type="project" value="TreeGrafter"/>
</dbReference>
<sequence>MTSKVTRTVAVLGSVVAASAALTAPPSSAARAQQLETSGDYLPTPDSLSRHEAPEWFHDAKLGFFIHWGPYSVPAYAPDGGGARQGSDRYAEWYWYEMNHPGSPTHERHAERYGTDYPYDRFIEEWNPHRFDPEEWLDLFVAGGAKYFVFTSKHHDGVALWDTDTTDRDTVALGPNRDFVSELFTAAEDYPLKKGLYYSLAEWYHPAGGWVPPRGHSLEEGPVNPYTGEPIPYSGYTPVDDDVHDHQYPQMLELVDRFDPDIMWCDIGEHVPHNSNEFMAHYFNQAENRPTPKEVTVNDRCGNGVADFTTPEYRTQRGIVTDKWEATRGIGHSFGYNEREDVEDYLTSEELIHSFVDTVSKNGNLLLNIGPRADGSIPEVQADRVRALGDWLAVNGEAIYGSTHWSHYDDRHSAVPVRYTAQDDALYATALAWPGEELTLSGDLPLAPSSRITLLGSDGEPLPWTRNDGRVTVTMPDEGADATRSDHAYTFKIVTPGLSQPLHTAIDVPSQPEDGEPVRARISLTNPGPRTSPSARVRLAVPEGWNVEPRSHTVAPLRPGRSHGLTFTVTPPSDAVPAVYRLVADIAVGGVRYQPADSIVLTDLVKVVEPEKLSTVAIAEPGAQAYVDRDWRITDLPAELSGGVLVAGANDDKQVMPGPMSIVDGRARIVGGDVTLARTGHEWTDYSYEVTVRPTTRGAGWVFRSPDRRNGYMWQLYPGSGLTPHLLRDGSYTKLADTIPLDVVAGRDYRVRMELEGSTIRTFVDGVLVDERTDDTFPAGTVGFREAGNEVGEFDDVSVRDASGTVLLTDTFDDGVGQWANDAFADYLVLDLARPATVYVAFDERGAPEAGAWWPSWLRDFTRTDLVVRTNDPSGTGLVVLAAEFPAGRVVLGPNSATSGQSSSYLTVVTER</sequence>
<dbReference type="EC" id="3.2.1.51" evidence="3"/>
<dbReference type="EMBL" id="CM001440">
    <property type="protein sequence ID" value="EHR61203.1"/>
    <property type="molecule type" value="Genomic_DNA"/>
</dbReference>
<protein>
    <recommendedName>
        <fullName evidence="3">alpha-L-fucosidase</fullName>
        <ecNumber evidence="3">3.2.1.51</ecNumber>
    </recommendedName>
</protein>
<dbReference type="PRINTS" id="PR00741">
    <property type="entry name" value="GLHYDRLASE29"/>
</dbReference>
<keyword evidence="4 7" id="KW-0732">Signal</keyword>
<dbReference type="Gene3D" id="2.60.120.560">
    <property type="entry name" value="Exo-inulinase, domain 1"/>
    <property type="match status" value="1"/>
</dbReference>
<organism evidence="11 12">
    <name type="scientific">Saccharomonospora cyanea NA-134</name>
    <dbReference type="NCBI Taxonomy" id="882082"/>
    <lineage>
        <taxon>Bacteria</taxon>
        <taxon>Bacillati</taxon>
        <taxon>Actinomycetota</taxon>
        <taxon>Actinomycetes</taxon>
        <taxon>Pseudonocardiales</taxon>
        <taxon>Pseudonocardiaceae</taxon>
        <taxon>Saccharomonospora</taxon>
    </lineage>
</organism>
<keyword evidence="6" id="KW-0326">Glycosidase</keyword>
<dbReference type="HOGENOM" id="CLU_318816_0_0_11"/>
<dbReference type="eggNOG" id="COG3669">
    <property type="taxonomic scope" value="Bacteria"/>
</dbReference>
<dbReference type="InterPro" id="IPR016286">
    <property type="entry name" value="FUC_metazoa-typ"/>
</dbReference>
<dbReference type="InterPro" id="IPR000933">
    <property type="entry name" value="Glyco_hydro_29"/>
</dbReference>
<dbReference type="InterPro" id="IPR013783">
    <property type="entry name" value="Ig-like_fold"/>
</dbReference>
<dbReference type="Proteomes" id="UP000002791">
    <property type="component" value="Chromosome"/>
</dbReference>
<dbReference type="Pfam" id="PF16757">
    <property type="entry name" value="Fucosidase_C"/>
    <property type="match status" value="1"/>
</dbReference>
<evidence type="ECO:0000256" key="7">
    <source>
        <dbReference type="SAM" id="SignalP"/>
    </source>
</evidence>
<comment type="function">
    <text evidence="1">Alpha-L-fucosidase is responsible for hydrolyzing the alpha-1,6-linked fucose joined to the reducing-end N-acetylglucosamine of the carbohydrate moieties of glycoproteins.</text>
</comment>
<dbReference type="GO" id="GO:0004560">
    <property type="term" value="F:alpha-L-fucosidase activity"/>
    <property type="evidence" value="ECO:0007669"/>
    <property type="project" value="InterPro"/>
</dbReference>
<dbReference type="Pfam" id="PF01120">
    <property type="entry name" value="Alpha_L_fucos"/>
    <property type="match status" value="1"/>
</dbReference>
<accession>H5XQW3</accession>
<dbReference type="Gene3D" id="2.60.40.1180">
    <property type="entry name" value="Golgi alpha-mannosidase II"/>
    <property type="match status" value="1"/>
</dbReference>
<feature type="chain" id="PRO_5003600705" description="alpha-L-fucosidase" evidence="7">
    <location>
        <begin position="30"/>
        <end position="912"/>
    </location>
</feature>
<feature type="domain" description="Glycoside hydrolase family 29 N-terminal" evidence="8">
    <location>
        <begin position="31"/>
        <end position="397"/>
    </location>
</feature>
<evidence type="ECO:0000256" key="2">
    <source>
        <dbReference type="ARBA" id="ARBA00007951"/>
    </source>
</evidence>
<evidence type="ECO:0000256" key="1">
    <source>
        <dbReference type="ARBA" id="ARBA00004071"/>
    </source>
</evidence>
<keyword evidence="5" id="KW-0378">Hydrolase</keyword>
<dbReference type="InterPro" id="IPR057739">
    <property type="entry name" value="Glyco_hydro_29_N"/>
</dbReference>
<dbReference type="PANTHER" id="PTHR10030">
    <property type="entry name" value="ALPHA-L-FUCOSIDASE"/>
    <property type="match status" value="1"/>
</dbReference>
<dbReference type="SUPFAM" id="SSF49899">
    <property type="entry name" value="Concanavalin A-like lectins/glucanases"/>
    <property type="match status" value="1"/>
</dbReference>
<dbReference type="SUPFAM" id="SSF51445">
    <property type="entry name" value="(Trans)glycosidases"/>
    <property type="match status" value="1"/>
</dbReference>
<gene>
    <name evidence="11" type="ORF">SaccyDRAFT_2326</name>
</gene>
<proteinExistence type="inferred from homology"/>
<dbReference type="PANTHER" id="PTHR10030:SF37">
    <property type="entry name" value="ALPHA-L-FUCOSIDASE-RELATED"/>
    <property type="match status" value="1"/>
</dbReference>
<dbReference type="GO" id="GO:0006004">
    <property type="term" value="P:fucose metabolic process"/>
    <property type="evidence" value="ECO:0007669"/>
    <property type="project" value="InterPro"/>
</dbReference>
<dbReference type="Pfam" id="PF10633">
    <property type="entry name" value="NPCBM_assoc"/>
    <property type="match status" value="1"/>
</dbReference>
<feature type="domain" description="Alpha-galactosidase NEW3" evidence="9">
    <location>
        <begin position="514"/>
        <end position="586"/>
    </location>
</feature>
<evidence type="ECO:0000313" key="12">
    <source>
        <dbReference type="Proteomes" id="UP000002791"/>
    </source>
</evidence>